<evidence type="ECO:0000313" key="3">
    <source>
        <dbReference type="EMBL" id="VAW03118.1"/>
    </source>
</evidence>
<protein>
    <submittedName>
        <fullName evidence="3">Uncharacterized MFS-type transporter</fullName>
    </submittedName>
</protein>
<keyword evidence="1" id="KW-0812">Transmembrane</keyword>
<dbReference type="InterPro" id="IPR036259">
    <property type="entry name" value="MFS_trans_sf"/>
</dbReference>
<feature type="transmembrane region" description="Helical" evidence="1">
    <location>
        <begin position="12"/>
        <end position="31"/>
    </location>
</feature>
<feature type="transmembrane region" description="Helical" evidence="1">
    <location>
        <begin position="100"/>
        <end position="119"/>
    </location>
</feature>
<proteinExistence type="predicted"/>
<keyword evidence="1" id="KW-0472">Membrane</keyword>
<dbReference type="SUPFAM" id="SSF103473">
    <property type="entry name" value="MFS general substrate transporter"/>
    <property type="match status" value="1"/>
</dbReference>
<dbReference type="GO" id="GO:0022857">
    <property type="term" value="F:transmembrane transporter activity"/>
    <property type="evidence" value="ECO:0007669"/>
    <property type="project" value="InterPro"/>
</dbReference>
<dbReference type="EMBL" id="UOEC01000206">
    <property type="protein sequence ID" value="VAW03118.1"/>
    <property type="molecule type" value="Genomic_DNA"/>
</dbReference>
<feature type="transmembrane region" description="Helical" evidence="1">
    <location>
        <begin position="71"/>
        <end position="94"/>
    </location>
</feature>
<sequence>KIGSLIGRWGERRMLTLEYVGLIGVFVTYAFVENPWIAGGLYIIDHAFFAMAIAMKTYFQKIADPADMAPTAGVAFSINHIAAVFIPVVFGMIWLQSNAAVFLIGAGMAFISLCLSLLIPHDPREGNETILSAKNPDSQPRPATT</sequence>
<feature type="transmembrane region" description="Helical" evidence="1">
    <location>
        <begin position="37"/>
        <end position="59"/>
    </location>
</feature>
<feature type="domain" description="Major facilitator superfamily (MFS) profile" evidence="2">
    <location>
        <begin position="1"/>
        <end position="124"/>
    </location>
</feature>
<name>A0A3B0SD29_9ZZZZ</name>
<keyword evidence="1" id="KW-1133">Transmembrane helix</keyword>
<dbReference type="AlphaFoldDB" id="A0A3B0SD29"/>
<dbReference type="PROSITE" id="PS50850">
    <property type="entry name" value="MFS"/>
    <property type="match status" value="1"/>
</dbReference>
<accession>A0A3B0SD29</accession>
<reference evidence="3" key="1">
    <citation type="submission" date="2018-06" db="EMBL/GenBank/DDBJ databases">
        <authorList>
            <person name="Zhirakovskaya E."/>
        </authorList>
    </citation>
    <scope>NUCLEOTIDE SEQUENCE</scope>
</reference>
<dbReference type="InterPro" id="IPR020846">
    <property type="entry name" value="MFS_dom"/>
</dbReference>
<feature type="non-terminal residue" evidence="3">
    <location>
        <position position="1"/>
    </location>
</feature>
<gene>
    <name evidence="3" type="ORF">MNBD_ALPHA08-183</name>
</gene>
<evidence type="ECO:0000259" key="2">
    <source>
        <dbReference type="PROSITE" id="PS50850"/>
    </source>
</evidence>
<evidence type="ECO:0000256" key="1">
    <source>
        <dbReference type="SAM" id="Phobius"/>
    </source>
</evidence>
<organism evidence="3">
    <name type="scientific">hydrothermal vent metagenome</name>
    <dbReference type="NCBI Taxonomy" id="652676"/>
    <lineage>
        <taxon>unclassified sequences</taxon>
        <taxon>metagenomes</taxon>
        <taxon>ecological metagenomes</taxon>
    </lineage>
</organism>
<dbReference type="Gene3D" id="1.20.1250.20">
    <property type="entry name" value="MFS general substrate transporter like domains"/>
    <property type="match status" value="1"/>
</dbReference>